<evidence type="ECO:0000256" key="3">
    <source>
        <dbReference type="SAM" id="MobiDB-lite"/>
    </source>
</evidence>
<dbReference type="AlphaFoldDB" id="F1KXA3"/>
<dbReference type="PANTHER" id="PTHR10072">
    <property type="entry name" value="IRON-SULFUR CLUSTER ASSEMBLY PROTEIN"/>
    <property type="match status" value="1"/>
</dbReference>
<dbReference type="NCBIfam" id="TIGR00049">
    <property type="entry name" value="iron-sulfur cluster assembly accessory protein"/>
    <property type="match status" value="1"/>
</dbReference>
<evidence type="ECO:0000256" key="2">
    <source>
        <dbReference type="ARBA" id="ARBA00039743"/>
    </source>
</evidence>
<comment type="similarity">
    <text evidence="1">Belongs to the HesB/IscA family.</text>
</comment>
<dbReference type="SMART" id="SM01161">
    <property type="entry name" value="DUF1767"/>
    <property type="match status" value="1"/>
</dbReference>
<protein>
    <recommendedName>
        <fullName evidence="2">Iron-sulfur cluster assembly 1 homolog, mitochondrial</fullName>
    </recommendedName>
</protein>
<dbReference type="PROSITE" id="PS01152">
    <property type="entry name" value="HESB"/>
    <property type="match status" value="1"/>
</dbReference>
<dbReference type="Gene3D" id="2.40.50.770">
    <property type="entry name" value="RecQ-mediated genome instability protein Rmi1, C-terminal domain"/>
    <property type="match status" value="1"/>
</dbReference>
<dbReference type="EMBL" id="JI167436">
    <property type="protein sequence ID" value="ADY42507.1"/>
    <property type="molecule type" value="mRNA"/>
</dbReference>
<organism evidence="5">
    <name type="scientific">Ascaris suum</name>
    <name type="common">Pig roundworm</name>
    <name type="synonym">Ascaris lumbricoides</name>
    <dbReference type="NCBI Taxonomy" id="6253"/>
    <lineage>
        <taxon>Eukaryota</taxon>
        <taxon>Metazoa</taxon>
        <taxon>Ecdysozoa</taxon>
        <taxon>Nematoda</taxon>
        <taxon>Chromadorea</taxon>
        <taxon>Rhabditida</taxon>
        <taxon>Spirurina</taxon>
        <taxon>Ascaridomorpha</taxon>
        <taxon>Ascaridoidea</taxon>
        <taxon>Ascarididae</taxon>
        <taxon>Ascaris</taxon>
    </lineage>
</organism>
<reference evidence="5" key="1">
    <citation type="journal article" date="2011" name="Genome Res.">
        <title>Deep small RNA sequencing from the nematode Ascaris reveals conservation, functional diversification, and novel developmental profiles.</title>
        <authorList>
            <person name="Wang J."/>
            <person name="Czech B."/>
            <person name="Crunk A."/>
            <person name="Wallace A."/>
            <person name="Mitreva M."/>
            <person name="Hannon G.J."/>
            <person name="Davis R.E."/>
        </authorList>
    </citation>
    <scope>NUCLEOTIDE SEQUENCE</scope>
</reference>
<dbReference type="Gene3D" id="2.60.300.12">
    <property type="entry name" value="HesB-like domain"/>
    <property type="match status" value="1"/>
</dbReference>
<dbReference type="PROSITE" id="PS50304">
    <property type="entry name" value="TUDOR"/>
    <property type="match status" value="1"/>
</dbReference>
<dbReference type="InterPro" id="IPR000361">
    <property type="entry name" value="ATAP_core_dom"/>
</dbReference>
<feature type="compositionally biased region" description="Polar residues" evidence="3">
    <location>
        <begin position="327"/>
        <end position="349"/>
    </location>
</feature>
<dbReference type="PANTHER" id="PTHR10072:SF41">
    <property type="entry name" value="IRON-SULFUR CLUSTER ASSEMBLY 1 HOMOLOG, MITOCHONDRIAL"/>
    <property type="match status" value="1"/>
</dbReference>
<dbReference type="InterPro" id="IPR050322">
    <property type="entry name" value="Fe-S_cluster_asmbl/transfer"/>
</dbReference>
<evidence type="ECO:0000256" key="1">
    <source>
        <dbReference type="ARBA" id="ARBA00006718"/>
    </source>
</evidence>
<feature type="compositionally biased region" description="Basic and acidic residues" evidence="3">
    <location>
        <begin position="281"/>
        <end position="294"/>
    </location>
</feature>
<dbReference type="GO" id="GO:0005739">
    <property type="term" value="C:mitochondrion"/>
    <property type="evidence" value="ECO:0007669"/>
    <property type="project" value="TreeGrafter"/>
</dbReference>
<accession>F1KXA3</accession>
<feature type="region of interest" description="Disordered" evidence="3">
    <location>
        <begin position="327"/>
        <end position="406"/>
    </location>
</feature>
<name>F1KXA3_ASCSU</name>
<feature type="domain" description="Tudor" evidence="4">
    <location>
        <begin position="526"/>
        <end position="583"/>
    </location>
</feature>
<dbReference type="GO" id="GO:0016226">
    <property type="term" value="P:iron-sulfur cluster assembly"/>
    <property type="evidence" value="ECO:0007669"/>
    <property type="project" value="InterPro"/>
</dbReference>
<feature type="compositionally biased region" description="Basic and acidic residues" evidence="3">
    <location>
        <begin position="389"/>
        <end position="406"/>
    </location>
</feature>
<feature type="compositionally biased region" description="Basic and acidic residues" evidence="3">
    <location>
        <begin position="350"/>
        <end position="359"/>
    </location>
</feature>
<dbReference type="GO" id="GO:0051537">
    <property type="term" value="F:2 iron, 2 sulfur cluster binding"/>
    <property type="evidence" value="ECO:0007669"/>
    <property type="project" value="TreeGrafter"/>
</dbReference>
<sequence>MSFPGADELANEGWPITVERLKEVFGDKQFNDSSKLLQTLLDTDIREYSVPLLADRLNNRLCELKGPVVVQISKLRNVQCSRLTDPSRLNDGLNKIQLTDGHLNINALQFDPIPTLTTNTPAGTKICLLGVVPLESGLVLINAANCRVLGGRVERLVEKWRLEQNWMYKSMRNVDSSAPKWVPFSKRRLNNDIQGYANNSEMKSFRANDVINNIKSKKEEGESEHFGAARKAQIEQAISEVSTTKKFAPSQLKIKAPPNESSPNVVKNSKKEIASGIRQSGEQRKGRRFSRDDIDKEAMIHQPPSRPPTLFDFVQSKVPNCDSISHTITPINNPSTGGTFRSQDGSFTSDDNRRFERNFFQRGNGNSVDGRGDIRGGQVGRRGAKRGNSNRDRRRDNRATVSRDRQDERFIINNRAFPPLNTQTNALGAITNGLSAMNMSASTSSAGDRPMNRCDNEMYGTYRGTRRQDYGNDYGADTRTQGAYIPMEDSSGNYEQDGTRRSLTDGAMQFFHRYGNARSNTTTRRPWKVGDKCLAPWNDGQLYISTLLSLGPADMCSVQYDEYGNKRARRFGRLSMASRLGGAAARVVKGVARRTPARAALTLTPEAVQRVKLLMQKEPEMKALKIGVRQRGCNGLTYTLNYAKEKGKFDEEVVQDGVKIWIDTKAQLTLLGTEMDYIKSPLSSEFVFRNPNIKGTCGCGESFSI</sequence>
<dbReference type="SUPFAM" id="SSF63748">
    <property type="entry name" value="Tudor/PWWP/MBT"/>
    <property type="match status" value="1"/>
</dbReference>
<dbReference type="InterPro" id="IPR042470">
    <property type="entry name" value="RMI1_N_C_sf"/>
</dbReference>
<dbReference type="InterPro" id="IPR013894">
    <property type="entry name" value="RMI1_OB"/>
</dbReference>
<feature type="region of interest" description="Disordered" evidence="3">
    <location>
        <begin position="274"/>
        <end position="294"/>
    </location>
</feature>
<dbReference type="InterPro" id="IPR002999">
    <property type="entry name" value="Tudor"/>
</dbReference>
<dbReference type="Pfam" id="PF01521">
    <property type="entry name" value="Fe-S_biosyn"/>
    <property type="match status" value="1"/>
</dbReference>
<dbReference type="Pfam" id="PF08585">
    <property type="entry name" value="RMI1_N_C"/>
    <property type="match status" value="1"/>
</dbReference>
<dbReference type="Gene3D" id="2.30.30.140">
    <property type="match status" value="1"/>
</dbReference>
<proteinExistence type="evidence at transcript level"/>
<evidence type="ECO:0000259" key="4">
    <source>
        <dbReference type="PROSITE" id="PS50304"/>
    </source>
</evidence>
<dbReference type="InterPro" id="IPR016092">
    <property type="entry name" value="ATAP"/>
</dbReference>
<evidence type="ECO:0000313" key="5">
    <source>
        <dbReference type="EMBL" id="ADY42507.1"/>
    </source>
</evidence>
<dbReference type="FunFam" id="2.60.300.12:FF:000001">
    <property type="entry name" value="Iron-binding protein IscA"/>
    <property type="match status" value="1"/>
</dbReference>
<dbReference type="SMART" id="SM00333">
    <property type="entry name" value="TUDOR"/>
    <property type="match status" value="1"/>
</dbReference>
<dbReference type="SUPFAM" id="SSF89360">
    <property type="entry name" value="HesB-like domain"/>
    <property type="match status" value="1"/>
</dbReference>
<dbReference type="InterPro" id="IPR017870">
    <property type="entry name" value="FeS_cluster_insertion_CS"/>
</dbReference>
<dbReference type="InterPro" id="IPR035903">
    <property type="entry name" value="HesB-like_dom_sf"/>
</dbReference>